<dbReference type="InterPro" id="IPR002410">
    <property type="entry name" value="Peptidase_S33"/>
</dbReference>
<proteinExistence type="inferred from homology"/>
<dbReference type="Gene3D" id="3.40.50.1820">
    <property type="entry name" value="alpha/beta hydrolase"/>
    <property type="match status" value="1"/>
</dbReference>
<dbReference type="SUPFAM" id="SSF53474">
    <property type="entry name" value="alpha/beta-Hydrolases"/>
    <property type="match status" value="1"/>
</dbReference>
<gene>
    <name evidence="4" type="ORF">CALVIDRAFT_268088</name>
</gene>
<reference evidence="4 5" key="1">
    <citation type="journal article" date="2016" name="Mol. Biol. Evol.">
        <title>Comparative Genomics of Early-Diverging Mushroom-Forming Fungi Provides Insights into the Origins of Lignocellulose Decay Capabilities.</title>
        <authorList>
            <person name="Nagy L.G."/>
            <person name="Riley R."/>
            <person name="Tritt A."/>
            <person name="Adam C."/>
            <person name="Daum C."/>
            <person name="Floudas D."/>
            <person name="Sun H."/>
            <person name="Yadav J.S."/>
            <person name="Pangilinan J."/>
            <person name="Larsson K.H."/>
            <person name="Matsuura K."/>
            <person name="Barry K."/>
            <person name="Labutti K."/>
            <person name="Kuo R."/>
            <person name="Ohm R.A."/>
            <person name="Bhattacharya S.S."/>
            <person name="Shirouzu T."/>
            <person name="Yoshinaga Y."/>
            <person name="Martin F.M."/>
            <person name="Grigoriev I.V."/>
            <person name="Hibbett D.S."/>
        </authorList>
    </citation>
    <scope>NUCLEOTIDE SEQUENCE [LARGE SCALE GENOMIC DNA]</scope>
    <source>
        <strain evidence="4 5">TUFC12733</strain>
    </source>
</reference>
<keyword evidence="5" id="KW-1185">Reference proteome</keyword>
<dbReference type="NCBIfam" id="TIGR01250">
    <property type="entry name" value="pro_imino_pep_2"/>
    <property type="match status" value="1"/>
</dbReference>
<dbReference type="Proteomes" id="UP000076738">
    <property type="component" value="Unassembled WGS sequence"/>
</dbReference>
<name>A0A167IZI1_CALVF</name>
<protein>
    <submittedName>
        <fullName evidence="4">Proline-specific peptidase</fullName>
    </submittedName>
</protein>
<keyword evidence="2" id="KW-0378">Hydrolase</keyword>
<dbReference type="PRINTS" id="PR00793">
    <property type="entry name" value="PROAMNOPTASE"/>
</dbReference>
<dbReference type="InterPro" id="IPR005945">
    <property type="entry name" value="Pro_imino_pep"/>
</dbReference>
<sequence length="298" mass="33281">MITPPEPVTGLIPFGTYETWYTIYGDLATSKQPSLLVLHGGPGAGHNYLKSLCELHSLAGIPVIMYDQVGCGRSTHLRDAPPGTITIQLFLDELDNLLSYLGINEYDILGQSWGGMLACEHAVRQPRGLRRLILEGCPASMPLAVQVRLSCYNDFPSALRDALYQYDRDGVDTPQYEEARVRFRKTNGCRIDPLPAEMLETWENMRSDPTVPSAMIGTSYIYTTGELKDWSIIGRMHLIKNPVLVAHGEYDWCGGEAAEPFKDSNWNARVMTFENAAHMLHLDQKDASLRSVIEFLTA</sequence>
<dbReference type="PIRSF" id="PIRSF005539">
    <property type="entry name" value="Pept_S33_TRI_F1"/>
    <property type="match status" value="1"/>
</dbReference>
<dbReference type="InterPro" id="IPR000073">
    <property type="entry name" value="AB_hydrolase_1"/>
</dbReference>
<dbReference type="PANTHER" id="PTHR43194:SF2">
    <property type="entry name" value="PEROXISOMAL MEMBRANE PROTEIN LPX1"/>
    <property type="match status" value="1"/>
</dbReference>
<dbReference type="Pfam" id="PF00561">
    <property type="entry name" value="Abhydrolase_1"/>
    <property type="match status" value="1"/>
</dbReference>
<dbReference type="GO" id="GO:0006508">
    <property type="term" value="P:proteolysis"/>
    <property type="evidence" value="ECO:0007669"/>
    <property type="project" value="InterPro"/>
</dbReference>
<dbReference type="InterPro" id="IPR050228">
    <property type="entry name" value="Carboxylesterase_BioH"/>
</dbReference>
<dbReference type="GO" id="GO:0008233">
    <property type="term" value="F:peptidase activity"/>
    <property type="evidence" value="ECO:0007669"/>
    <property type="project" value="InterPro"/>
</dbReference>
<accession>A0A167IZI1</accession>
<comment type="similarity">
    <text evidence="1">Belongs to the peptidase S33 family.</text>
</comment>
<feature type="domain" description="AB hydrolase-1" evidence="3">
    <location>
        <begin position="33"/>
        <end position="283"/>
    </location>
</feature>
<evidence type="ECO:0000313" key="5">
    <source>
        <dbReference type="Proteomes" id="UP000076738"/>
    </source>
</evidence>
<dbReference type="STRING" id="1330018.A0A167IZI1"/>
<dbReference type="OrthoDB" id="190201at2759"/>
<dbReference type="AlphaFoldDB" id="A0A167IZI1"/>
<dbReference type="PANTHER" id="PTHR43194">
    <property type="entry name" value="HYDROLASE ALPHA/BETA FOLD FAMILY"/>
    <property type="match status" value="1"/>
</dbReference>
<evidence type="ECO:0000313" key="4">
    <source>
        <dbReference type="EMBL" id="KZO93106.1"/>
    </source>
</evidence>
<dbReference type="InterPro" id="IPR029058">
    <property type="entry name" value="AB_hydrolase_fold"/>
</dbReference>
<evidence type="ECO:0000256" key="1">
    <source>
        <dbReference type="ARBA" id="ARBA00010088"/>
    </source>
</evidence>
<evidence type="ECO:0000259" key="3">
    <source>
        <dbReference type="Pfam" id="PF00561"/>
    </source>
</evidence>
<organism evidence="4 5">
    <name type="scientific">Calocera viscosa (strain TUFC12733)</name>
    <dbReference type="NCBI Taxonomy" id="1330018"/>
    <lineage>
        <taxon>Eukaryota</taxon>
        <taxon>Fungi</taxon>
        <taxon>Dikarya</taxon>
        <taxon>Basidiomycota</taxon>
        <taxon>Agaricomycotina</taxon>
        <taxon>Dacrymycetes</taxon>
        <taxon>Dacrymycetales</taxon>
        <taxon>Dacrymycetaceae</taxon>
        <taxon>Calocera</taxon>
    </lineage>
</organism>
<evidence type="ECO:0000256" key="2">
    <source>
        <dbReference type="ARBA" id="ARBA00022801"/>
    </source>
</evidence>
<dbReference type="EMBL" id="KV417304">
    <property type="protein sequence ID" value="KZO93106.1"/>
    <property type="molecule type" value="Genomic_DNA"/>
</dbReference>